<name>A0A5C5VYD1_9BACT</name>
<dbReference type="PANTHER" id="PTHR30307:SF0">
    <property type="entry name" value="S-ADENOSYLMETHIONINE:TRNA RIBOSYLTRANSFERASE-ISOMERASE"/>
    <property type="match status" value="1"/>
</dbReference>
<dbReference type="GO" id="GO:0051075">
    <property type="term" value="F:S-adenosylmethionine:tRNA ribosyltransferase-isomerase activity"/>
    <property type="evidence" value="ECO:0007669"/>
    <property type="project" value="UniProtKB-EC"/>
</dbReference>
<keyword evidence="14" id="KW-0328">Glycosyltransferase</keyword>
<evidence type="ECO:0000256" key="8">
    <source>
        <dbReference type="ARBA" id="ARBA00052751"/>
    </source>
</evidence>
<comment type="pathway">
    <text evidence="2 13">tRNA modification; tRNA-queuosine biosynthesis.</text>
</comment>
<evidence type="ECO:0000256" key="6">
    <source>
        <dbReference type="ARBA" id="ARBA00022691"/>
    </source>
</evidence>
<evidence type="ECO:0000256" key="2">
    <source>
        <dbReference type="ARBA" id="ARBA00004691"/>
    </source>
</evidence>
<comment type="caution">
    <text evidence="14">The sequence shown here is derived from an EMBL/GenBank/DDBJ whole genome shotgun (WGS) entry which is preliminary data.</text>
</comment>
<evidence type="ECO:0000256" key="7">
    <source>
        <dbReference type="ARBA" id="ARBA00022785"/>
    </source>
</evidence>
<comment type="subcellular location">
    <subcellularLocation>
        <location evidence="1 13">Cytoplasm</location>
    </subcellularLocation>
</comment>
<dbReference type="AlphaFoldDB" id="A0A5C5VYD1"/>
<comment type="subunit">
    <text evidence="3 13">Monomer.</text>
</comment>
<evidence type="ECO:0000256" key="3">
    <source>
        <dbReference type="ARBA" id="ARBA00011245"/>
    </source>
</evidence>
<dbReference type="Gene3D" id="2.40.10.240">
    <property type="entry name" value="QueA-like"/>
    <property type="match status" value="1"/>
</dbReference>
<evidence type="ECO:0000313" key="14">
    <source>
        <dbReference type="EMBL" id="TWT42751.1"/>
    </source>
</evidence>
<dbReference type="Proteomes" id="UP000318995">
    <property type="component" value="Unassembled WGS sequence"/>
</dbReference>
<dbReference type="NCBIfam" id="NF001140">
    <property type="entry name" value="PRK00147.1"/>
    <property type="match status" value="1"/>
</dbReference>
<comment type="function">
    <text evidence="13">Transfers and isomerizes the ribose moiety from AdoMet to the 7-aminomethyl group of 7-deazaguanine (preQ1-tRNA) to give epoxyqueuosine (oQ-tRNA).</text>
</comment>
<dbReference type="EMBL" id="SJPH01000006">
    <property type="protein sequence ID" value="TWT42751.1"/>
    <property type="molecule type" value="Genomic_DNA"/>
</dbReference>
<keyword evidence="4 13" id="KW-0963">Cytoplasm</keyword>
<evidence type="ECO:0000313" key="15">
    <source>
        <dbReference type="Proteomes" id="UP000318995"/>
    </source>
</evidence>
<keyword evidence="15" id="KW-1185">Reference proteome</keyword>
<dbReference type="EC" id="2.4.99.17" evidence="10 13"/>
<dbReference type="InterPro" id="IPR003699">
    <property type="entry name" value="QueA"/>
</dbReference>
<dbReference type="InterPro" id="IPR042118">
    <property type="entry name" value="QueA_dom1"/>
</dbReference>
<reference evidence="14 15" key="1">
    <citation type="submission" date="2019-02" db="EMBL/GenBank/DDBJ databases">
        <title>Deep-cultivation of Planctomycetes and their phenomic and genomic characterization uncovers novel biology.</title>
        <authorList>
            <person name="Wiegand S."/>
            <person name="Jogler M."/>
            <person name="Boedeker C."/>
            <person name="Pinto D."/>
            <person name="Vollmers J."/>
            <person name="Rivas-Marin E."/>
            <person name="Kohn T."/>
            <person name="Peeters S.H."/>
            <person name="Heuer A."/>
            <person name="Rast P."/>
            <person name="Oberbeckmann S."/>
            <person name="Bunk B."/>
            <person name="Jeske O."/>
            <person name="Meyerdierks A."/>
            <person name="Storesund J.E."/>
            <person name="Kallscheuer N."/>
            <person name="Luecker S."/>
            <person name="Lage O.M."/>
            <person name="Pohl T."/>
            <person name="Merkel B.J."/>
            <person name="Hornburger P."/>
            <person name="Mueller R.-W."/>
            <person name="Bruemmer F."/>
            <person name="Labrenz M."/>
            <person name="Spormann A.M."/>
            <person name="Op Den Camp H."/>
            <person name="Overmann J."/>
            <person name="Amann R."/>
            <person name="Jetten M.S.M."/>
            <person name="Mascher T."/>
            <person name="Medema M.H."/>
            <person name="Devos D.P."/>
            <person name="Kaster A.-K."/>
            <person name="Ovreas L."/>
            <person name="Rohde M."/>
            <person name="Galperin M.Y."/>
            <person name="Jogler C."/>
        </authorList>
    </citation>
    <scope>NUCLEOTIDE SEQUENCE [LARGE SCALE GENOMIC DNA]</scope>
    <source>
        <strain evidence="14 15">Pla111</strain>
    </source>
</reference>
<dbReference type="OrthoDB" id="9805933at2"/>
<accession>A0A5C5VYD1</accession>
<keyword evidence="14" id="KW-0413">Isomerase</keyword>
<dbReference type="SUPFAM" id="SSF111337">
    <property type="entry name" value="QueA-like"/>
    <property type="match status" value="1"/>
</dbReference>
<dbReference type="UniPathway" id="UPA00392"/>
<gene>
    <name evidence="13 14" type="primary">queA</name>
    <name evidence="14" type="ORF">Pla111_27240</name>
</gene>
<evidence type="ECO:0000256" key="13">
    <source>
        <dbReference type="HAMAP-Rule" id="MF_00113"/>
    </source>
</evidence>
<dbReference type="Pfam" id="PF02547">
    <property type="entry name" value="Queuosine_synth"/>
    <property type="match status" value="1"/>
</dbReference>
<evidence type="ECO:0000256" key="4">
    <source>
        <dbReference type="ARBA" id="ARBA00022490"/>
    </source>
</evidence>
<protein>
    <recommendedName>
        <fullName evidence="11 13">S-adenosylmethionine:tRNA ribosyltransferase-isomerase</fullName>
        <ecNumber evidence="10 13">2.4.99.17</ecNumber>
    </recommendedName>
    <alternativeName>
        <fullName evidence="12 13">Queuosine biosynthesis protein QueA</fullName>
    </alternativeName>
</protein>
<evidence type="ECO:0000256" key="11">
    <source>
        <dbReference type="ARBA" id="ARBA00069325"/>
    </source>
</evidence>
<evidence type="ECO:0000256" key="5">
    <source>
        <dbReference type="ARBA" id="ARBA00022679"/>
    </source>
</evidence>
<evidence type="ECO:0000256" key="10">
    <source>
        <dbReference type="ARBA" id="ARBA00066503"/>
    </source>
</evidence>
<organism evidence="14 15">
    <name type="scientific">Botrimarina hoheduenensis</name>
    <dbReference type="NCBI Taxonomy" id="2528000"/>
    <lineage>
        <taxon>Bacteria</taxon>
        <taxon>Pseudomonadati</taxon>
        <taxon>Planctomycetota</taxon>
        <taxon>Planctomycetia</taxon>
        <taxon>Pirellulales</taxon>
        <taxon>Lacipirellulaceae</taxon>
        <taxon>Botrimarina</taxon>
    </lineage>
</organism>
<dbReference type="HAMAP" id="MF_00113">
    <property type="entry name" value="QueA"/>
    <property type="match status" value="1"/>
</dbReference>
<dbReference type="InterPro" id="IPR042119">
    <property type="entry name" value="QueA_dom2"/>
</dbReference>
<dbReference type="GO" id="GO:0008616">
    <property type="term" value="P:tRNA queuosine(34) biosynthetic process"/>
    <property type="evidence" value="ECO:0007669"/>
    <property type="project" value="UniProtKB-UniRule"/>
</dbReference>
<dbReference type="PANTHER" id="PTHR30307">
    <property type="entry name" value="S-ADENOSYLMETHIONINE:TRNA RIBOSYLTRANSFERASE-ISOMERASE"/>
    <property type="match status" value="1"/>
</dbReference>
<dbReference type="Gene3D" id="3.40.1780.10">
    <property type="entry name" value="QueA-like"/>
    <property type="match status" value="1"/>
</dbReference>
<dbReference type="NCBIfam" id="TIGR00113">
    <property type="entry name" value="queA"/>
    <property type="match status" value="1"/>
</dbReference>
<keyword evidence="6 13" id="KW-0949">S-adenosyl-L-methionine</keyword>
<dbReference type="InterPro" id="IPR036100">
    <property type="entry name" value="QueA_sf"/>
</dbReference>
<proteinExistence type="inferred from homology"/>
<keyword evidence="7 13" id="KW-0671">Queuosine biosynthesis</keyword>
<keyword evidence="5 13" id="KW-0808">Transferase</keyword>
<comment type="similarity">
    <text evidence="9 13">Belongs to the QueA family.</text>
</comment>
<evidence type="ECO:0000256" key="1">
    <source>
        <dbReference type="ARBA" id="ARBA00004496"/>
    </source>
</evidence>
<dbReference type="GO" id="GO:0005737">
    <property type="term" value="C:cytoplasm"/>
    <property type="evidence" value="ECO:0007669"/>
    <property type="project" value="UniProtKB-SubCell"/>
</dbReference>
<sequence>MPDDNDALLFDYDLPRELIAQEPLANRSDARLLVVDRQAQELSHHYVRDLPGLLQAGDRLVLNDTRVIPAKLVGHRSATGGAWQGLLLGVEPNGDWRIVCKTRGRLQERECVTLTDHEGRETLKLWLLDRLEGGEWLAHPESETPSDELLAQVGRVPLPHYIRGGDMAPTDIERYQTVYARKPGAVAAPTAGLHFTKPLLRKIEEVEVDFAAVTLHVGLGTFRPITSDTPDKHQMHAEWCELTAECAQRINGTRAAGGRIIAVGTTAVRTLETAAQHAQPGEAVGPWQGETQLFIRPPHRFAAVDGLMTNFHFPRTTLLLLVQALGGVELVRRAYEEALRERYRFYSYGDAMLIL</sequence>
<comment type="catalytic activity">
    <reaction evidence="8 13">
        <text>7-aminomethyl-7-carbaguanosine(34) in tRNA + S-adenosyl-L-methionine = epoxyqueuosine(34) in tRNA + adenine + L-methionine + 2 H(+)</text>
        <dbReference type="Rhea" id="RHEA:32155"/>
        <dbReference type="Rhea" id="RHEA-COMP:10342"/>
        <dbReference type="Rhea" id="RHEA-COMP:18582"/>
        <dbReference type="ChEBI" id="CHEBI:15378"/>
        <dbReference type="ChEBI" id="CHEBI:16708"/>
        <dbReference type="ChEBI" id="CHEBI:57844"/>
        <dbReference type="ChEBI" id="CHEBI:59789"/>
        <dbReference type="ChEBI" id="CHEBI:82833"/>
        <dbReference type="ChEBI" id="CHEBI:194443"/>
        <dbReference type="EC" id="2.4.99.17"/>
    </reaction>
</comment>
<evidence type="ECO:0000256" key="9">
    <source>
        <dbReference type="ARBA" id="ARBA00061210"/>
    </source>
</evidence>
<dbReference type="RefSeq" id="WP_146574945.1">
    <property type="nucleotide sequence ID" value="NZ_SJPH01000006.1"/>
</dbReference>
<evidence type="ECO:0000256" key="12">
    <source>
        <dbReference type="ARBA" id="ARBA00076160"/>
    </source>
</evidence>
<dbReference type="FunFam" id="3.40.1780.10:FF:000001">
    <property type="entry name" value="S-adenosylmethionine:tRNA ribosyltransferase-isomerase"/>
    <property type="match status" value="1"/>
</dbReference>